<comment type="caution">
    <text evidence="1">The sequence shown here is derived from an EMBL/GenBank/DDBJ whole genome shotgun (WGS) entry which is preliminary data.</text>
</comment>
<protein>
    <submittedName>
        <fullName evidence="1">Uncharacterized protein</fullName>
    </submittedName>
</protein>
<dbReference type="RefSeq" id="WP_156549698.1">
    <property type="nucleotide sequence ID" value="NZ_JABAEJ010000007.1"/>
</dbReference>
<organism evidence="1 2">
    <name type="scientific">Agrobacterium vitis</name>
    <name type="common">Rhizobium vitis</name>
    <dbReference type="NCBI Taxonomy" id="373"/>
    <lineage>
        <taxon>Bacteria</taxon>
        <taxon>Pseudomonadati</taxon>
        <taxon>Pseudomonadota</taxon>
        <taxon>Alphaproteobacteria</taxon>
        <taxon>Hyphomicrobiales</taxon>
        <taxon>Rhizobiaceae</taxon>
        <taxon>Rhizobium/Agrobacterium group</taxon>
        <taxon>Agrobacterium</taxon>
    </lineage>
</organism>
<proteinExistence type="predicted"/>
<dbReference type="AlphaFoldDB" id="A0AAE4WEI8"/>
<dbReference type="Proteomes" id="UP000436692">
    <property type="component" value="Unassembled WGS sequence"/>
</dbReference>
<reference evidence="1 2" key="1">
    <citation type="submission" date="2019-12" db="EMBL/GenBank/DDBJ databases">
        <title>Whole-genome sequencing of Allorhizobium vitis.</title>
        <authorList>
            <person name="Gan H.M."/>
            <person name="Szegedi E."/>
            <person name="Burr T."/>
            <person name="Savka M.A."/>
        </authorList>
    </citation>
    <scope>NUCLEOTIDE SEQUENCE [LARGE SCALE GENOMIC DNA]</scope>
    <source>
        <strain evidence="1 2">CG989</strain>
    </source>
</reference>
<evidence type="ECO:0000313" key="1">
    <source>
        <dbReference type="EMBL" id="MUZ58475.1"/>
    </source>
</evidence>
<dbReference type="EMBL" id="WPHM01000006">
    <property type="protein sequence ID" value="MUZ58475.1"/>
    <property type="molecule type" value="Genomic_DNA"/>
</dbReference>
<evidence type="ECO:0000313" key="2">
    <source>
        <dbReference type="Proteomes" id="UP000436692"/>
    </source>
</evidence>
<gene>
    <name evidence="1" type="ORF">GOZ95_13530</name>
</gene>
<accession>A0AAE4WEI8</accession>
<sequence>MQGPNPAGCLGFPSIAPDISFVSALKYHEQRLGIAWCAPTWCAPSDAVPSAGDDNLDPGFSSILNVNLDWNVVSIPRHLCTTLFGVLVRVAAGVEATDHGITVETRLAYGGDMTALGQDERDVLVVKLQQAFSKISPKEDMAASLLGAIPQIITMVATGKGCEELELRCYESKLFRSKLLLLVSVAKQYLIRRELMALEESLSTATSTLCRVPSPLLFDRLAEIQSRIVSWKRPFSELLTCPTLDEATSRSACLNGYRGISENLRWQ</sequence>
<name>A0AAE4WEI8_AGRVI</name>